<accession>A0A2K1QB19</accession>
<gene>
    <name evidence="6" type="ORF">COO59_06880</name>
</gene>
<comment type="subcellular location">
    <subcellularLocation>
        <location evidence="1">Cell outer membrane</location>
        <topology evidence="1">Lipid-anchor</topology>
    </subcellularLocation>
</comment>
<name>A0A2K1QB19_9GAMM</name>
<evidence type="ECO:0000256" key="3">
    <source>
        <dbReference type="ARBA" id="ARBA00023136"/>
    </source>
</evidence>
<keyword evidence="4" id="KW-0564">Palmitate</keyword>
<evidence type="ECO:0000256" key="4">
    <source>
        <dbReference type="ARBA" id="ARBA00023139"/>
    </source>
</evidence>
<organism evidence="6 7">
    <name type="scientific">Mixta theicola</name>
    <dbReference type="NCBI Taxonomy" id="1458355"/>
    <lineage>
        <taxon>Bacteria</taxon>
        <taxon>Pseudomonadati</taxon>
        <taxon>Pseudomonadota</taxon>
        <taxon>Gammaproteobacteria</taxon>
        <taxon>Enterobacterales</taxon>
        <taxon>Erwiniaceae</taxon>
        <taxon>Mixta</taxon>
    </lineage>
</organism>
<proteinExistence type="predicted"/>
<evidence type="ECO:0000256" key="5">
    <source>
        <dbReference type="ARBA" id="ARBA00023288"/>
    </source>
</evidence>
<sequence>MALFKNVNDIFYHAGVKQQTSPANGGRMKFQARVVSYVNKVNLKFAVAQPVLAAQLAKFVAAIL</sequence>
<keyword evidence="7" id="KW-1185">Reference proteome</keyword>
<keyword evidence="2" id="KW-0732">Signal</keyword>
<comment type="caution">
    <text evidence="6">The sequence shown here is derived from an EMBL/GenBank/DDBJ whole genome shotgun (WGS) entry which is preliminary data.</text>
</comment>
<dbReference type="InterPro" id="IPR008874">
    <property type="entry name" value="TraT_complement-R"/>
</dbReference>
<reference evidence="7" key="1">
    <citation type="submission" date="2017-09" db="EMBL/GenBank/DDBJ databases">
        <authorList>
            <person name="Palmer M."/>
            <person name="Steenkamp E.T."/>
            <person name="Coetzee M.P."/>
            <person name="Avontuur J.R."/>
            <person name="Van Zyl E."/>
            <person name="Chan W.-Y."/>
            <person name="Blom J."/>
            <person name="Venter S.N."/>
        </authorList>
    </citation>
    <scope>NUCLEOTIDE SEQUENCE [LARGE SCALE GENOMIC DNA]</scope>
    <source>
        <strain evidence="7">QC88-366</strain>
    </source>
</reference>
<evidence type="ECO:0000313" key="6">
    <source>
        <dbReference type="EMBL" id="PNS12226.1"/>
    </source>
</evidence>
<dbReference type="AlphaFoldDB" id="A0A2K1QB19"/>
<keyword evidence="3" id="KW-0472">Membrane</keyword>
<protein>
    <submittedName>
        <fullName evidence="6">Uncharacterized protein</fullName>
    </submittedName>
</protein>
<evidence type="ECO:0000256" key="2">
    <source>
        <dbReference type="ARBA" id="ARBA00022729"/>
    </source>
</evidence>
<evidence type="ECO:0000313" key="7">
    <source>
        <dbReference type="Proteomes" id="UP000236345"/>
    </source>
</evidence>
<dbReference type="GO" id="GO:0009279">
    <property type="term" value="C:cell outer membrane"/>
    <property type="evidence" value="ECO:0007669"/>
    <property type="project" value="UniProtKB-SubCell"/>
</dbReference>
<dbReference type="EMBL" id="NWUO01000004">
    <property type="protein sequence ID" value="PNS12226.1"/>
    <property type="molecule type" value="Genomic_DNA"/>
</dbReference>
<keyword evidence="5" id="KW-0449">Lipoprotein</keyword>
<dbReference type="Pfam" id="PF05818">
    <property type="entry name" value="TraT"/>
    <property type="match status" value="1"/>
</dbReference>
<evidence type="ECO:0000256" key="1">
    <source>
        <dbReference type="ARBA" id="ARBA00004459"/>
    </source>
</evidence>
<dbReference type="Proteomes" id="UP000236345">
    <property type="component" value="Unassembled WGS sequence"/>
</dbReference>